<dbReference type="Proteomes" id="UP001159042">
    <property type="component" value="Unassembled WGS sequence"/>
</dbReference>
<proteinExistence type="predicted"/>
<comment type="caution">
    <text evidence="1">The sequence shown here is derived from an EMBL/GenBank/DDBJ whole genome shotgun (WGS) entry which is preliminary data.</text>
</comment>
<dbReference type="AlphaFoldDB" id="A0AAV8VXR7"/>
<accession>A0AAV8VXR7</accession>
<reference evidence="1 2" key="1">
    <citation type="journal article" date="2023" name="Insect Mol. Biol.">
        <title>Genome sequencing provides insights into the evolution of gene families encoding plant cell wall-degrading enzymes in longhorned beetles.</title>
        <authorList>
            <person name="Shin N.R."/>
            <person name="Okamura Y."/>
            <person name="Kirsch R."/>
            <person name="Pauchet Y."/>
        </authorList>
    </citation>
    <scope>NUCLEOTIDE SEQUENCE [LARGE SCALE GENOMIC DNA]</scope>
    <source>
        <strain evidence="1">EAD_L_NR</strain>
    </source>
</reference>
<sequence length="116" mass="13448">MASLCSTDFKSSILNAYNLDRTLSHEYRDMRFDGFILNTNRDINQQCSINIMEALCMSTSCFTGCALCLCMSTSFFPRQRRENRRALEKYHLAGGMKPGQEETLRRAYTYRIFRSG</sequence>
<evidence type="ECO:0000313" key="1">
    <source>
        <dbReference type="EMBL" id="KAJ8919108.1"/>
    </source>
</evidence>
<protein>
    <submittedName>
        <fullName evidence="1">Uncharacterized protein</fullName>
    </submittedName>
</protein>
<organism evidence="1 2">
    <name type="scientific">Exocentrus adspersus</name>
    <dbReference type="NCBI Taxonomy" id="1586481"/>
    <lineage>
        <taxon>Eukaryota</taxon>
        <taxon>Metazoa</taxon>
        <taxon>Ecdysozoa</taxon>
        <taxon>Arthropoda</taxon>
        <taxon>Hexapoda</taxon>
        <taxon>Insecta</taxon>
        <taxon>Pterygota</taxon>
        <taxon>Neoptera</taxon>
        <taxon>Endopterygota</taxon>
        <taxon>Coleoptera</taxon>
        <taxon>Polyphaga</taxon>
        <taxon>Cucujiformia</taxon>
        <taxon>Chrysomeloidea</taxon>
        <taxon>Cerambycidae</taxon>
        <taxon>Lamiinae</taxon>
        <taxon>Acanthocinini</taxon>
        <taxon>Exocentrus</taxon>
    </lineage>
</organism>
<gene>
    <name evidence="1" type="ORF">NQ315_012093</name>
</gene>
<name>A0AAV8VXR7_9CUCU</name>
<dbReference type="EMBL" id="JANEYG010000020">
    <property type="protein sequence ID" value="KAJ8919108.1"/>
    <property type="molecule type" value="Genomic_DNA"/>
</dbReference>
<keyword evidence="2" id="KW-1185">Reference proteome</keyword>
<evidence type="ECO:0000313" key="2">
    <source>
        <dbReference type="Proteomes" id="UP001159042"/>
    </source>
</evidence>